<dbReference type="EMBL" id="LT614640">
    <property type="protein sequence ID" value="SCN28494.1"/>
    <property type="molecule type" value="Genomic_DNA"/>
</dbReference>
<name>A0A113T1Z1_PLABE</name>
<feature type="compositionally biased region" description="Low complexity" evidence="11">
    <location>
        <begin position="196"/>
        <end position="205"/>
    </location>
</feature>
<keyword evidence="3" id="KW-0970">Cilium biogenesis/degradation</keyword>
<dbReference type="PANTHER" id="PTHR22069">
    <property type="entry name" value="MITOCHONDRIAL RIBOSOMAL PROTEIN S18"/>
    <property type="match status" value="1"/>
</dbReference>
<dbReference type="EMBL" id="LT608278">
    <property type="protein sequence ID" value="SCO62684.1"/>
    <property type="molecule type" value="Genomic_DNA"/>
</dbReference>
<evidence type="ECO:0000256" key="3">
    <source>
        <dbReference type="ARBA" id="ARBA00022794"/>
    </source>
</evidence>
<dbReference type="GO" id="GO:0005930">
    <property type="term" value="C:axoneme"/>
    <property type="evidence" value="ECO:0007669"/>
    <property type="project" value="TreeGrafter"/>
</dbReference>
<dbReference type="Proteomes" id="UP000069549">
    <property type="component" value="Chromosome 14"/>
</dbReference>
<evidence type="ECO:0000313" key="21">
    <source>
        <dbReference type="Proteomes" id="UP000516480"/>
    </source>
</evidence>
<dbReference type="Proteomes" id="UP000219860">
    <property type="component" value="Chromosome 14"/>
</dbReference>
<evidence type="ECO:0000313" key="18">
    <source>
        <dbReference type="Proteomes" id="UP000219860"/>
    </source>
</evidence>
<dbReference type="VEuPathDB" id="PlasmoDB:PBANKA_1431500"/>
<evidence type="ECO:0000256" key="7">
    <source>
        <dbReference type="ARBA" id="ARBA00023273"/>
    </source>
</evidence>
<feature type="compositionally biased region" description="Acidic residues" evidence="11">
    <location>
        <begin position="151"/>
        <end position="161"/>
    </location>
</feature>
<evidence type="ECO:0000313" key="14">
    <source>
        <dbReference type="EMBL" id="SCN28494.1"/>
    </source>
</evidence>
<keyword evidence="4" id="KW-0282">Flagellum</keyword>
<evidence type="ECO:0000256" key="2">
    <source>
        <dbReference type="ARBA" id="ARBA00022490"/>
    </source>
</evidence>
<sequence length="359" mass="42170">MINLKNLDFHLGNLTESNRCLNHEEKLGVVFGMTNLEEEVKKEIYFWGKIEGIENDYYIAYHFKDDDFFPKKVFYYCNDDYKFHDLIKGNDNLIEKLERKMPFTLFNGIPNSFYSKGSICKRKENDNNNDKYTDETETDDENSESKKSENESDEENNDESNGESGEGSEQSWNDNNLVSDSPENDKHEYKNKGINDNDINNSNNNRNHKNKSERKNDIIELERLSYVIRKIDNETFIIPHDSIKITNNMEMKFSNFSGLNIIDALKLTSWVHFRYPKNLTSDKIKNYNTFFLNNFLDTIKSDIPSNAWNIKINKELNKISIINFLYPGYTFYHTLNTPFYASIYIGNGLPNHDLPFLLP</sequence>
<dbReference type="GO" id="GO:0060294">
    <property type="term" value="P:cilium movement involved in cell motility"/>
    <property type="evidence" value="ECO:0007669"/>
    <property type="project" value="TreeGrafter"/>
</dbReference>
<evidence type="ECO:0000313" key="15">
    <source>
        <dbReference type="EMBL" id="SCO62684.1"/>
    </source>
</evidence>
<feature type="compositionally biased region" description="Basic and acidic residues" evidence="11">
    <location>
        <begin position="121"/>
        <end position="134"/>
    </location>
</feature>
<evidence type="ECO:0000313" key="17">
    <source>
        <dbReference type="Proteomes" id="UP000069549"/>
    </source>
</evidence>
<dbReference type="PANTHER" id="PTHR22069:SF0">
    <property type="entry name" value="RADIAL SPOKE HEAD PROTEIN 9 HOMOLOG"/>
    <property type="match status" value="1"/>
</dbReference>
<dbReference type="Proteomes" id="UP000219974">
    <property type="component" value="Chromosome 14"/>
</dbReference>
<dbReference type="EMBL" id="LT160034">
    <property type="protein sequence ID" value="CXJ19810.1"/>
    <property type="molecule type" value="Genomic_DNA"/>
</dbReference>
<evidence type="ECO:0000256" key="8">
    <source>
        <dbReference type="ARBA" id="ARBA00037822"/>
    </source>
</evidence>
<dbReference type="EMBL" id="LT608150">
    <property type="protein sequence ID" value="SCM26509.1"/>
    <property type="molecule type" value="Genomic_DNA"/>
</dbReference>
<evidence type="ECO:0000256" key="4">
    <source>
        <dbReference type="ARBA" id="ARBA00022846"/>
    </source>
</evidence>
<keyword evidence="2" id="KW-0963">Cytoplasm</keyword>
<evidence type="ECO:0000313" key="12">
    <source>
        <dbReference type="EMBL" id="CXJ19810.1"/>
    </source>
</evidence>
<organism evidence="12 17">
    <name type="scientific">Plasmodium berghei</name>
    <dbReference type="NCBI Taxonomy" id="5821"/>
    <lineage>
        <taxon>Eukaryota</taxon>
        <taxon>Sar</taxon>
        <taxon>Alveolata</taxon>
        <taxon>Apicomplexa</taxon>
        <taxon>Aconoidasida</taxon>
        <taxon>Haemosporida</taxon>
        <taxon>Plasmodiidae</taxon>
        <taxon>Plasmodium</taxon>
        <taxon>Plasmodium (Vinckeia)</taxon>
    </lineage>
</organism>
<evidence type="ECO:0000256" key="6">
    <source>
        <dbReference type="ARBA" id="ARBA00023212"/>
    </source>
</evidence>
<evidence type="ECO:0000313" key="13">
    <source>
        <dbReference type="EMBL" id="SCM26509.1"/>
    </source>
</evidence>
<accession>A0A113T1Z1</accession>
<dbReference type="GO" id="GO:0035082">
    <property type="term" value="P:axoneme assembly"/>
    <property type="evidence" value="ECO:0007669"/>
    <property type="project" value="InterPro"/>
</dbReference>
<gene>
    <name evidence="12" type="ORF">PBK173_000459200</name>
    <name evidence="14" type="ORF">PBNK65E_000449100</name>
    <name evidence="13" type="ORF">PBNK65NY_000447900</name>
    <name evidence="16" type="ORF">PBSP11A_000448900</name>
    <name evidence="15" type="ORF">PBSP11RLL_000448200</name>
</gene>
<feature type="compositionally biased region" description="Basic and acidic residues" evidence="11">
    <location>
        <begin position="183"/>
        <end position="195"/>
    </location>
</feature>
<protein>
    <recommendedName>
        <fullName evidence="10">Radial spoke head protein 9 homolog</fullName>
    </recommendedName>
</protein>
<evidence type="ECO:0000256" key="11">
    <source>
        <dbReference type="SAM" id="MobiDB-lite"/>
    </source>
</evidence>
<evidence type="ECO:0000256" key="9">
    <source>
        <dbReference type="ARBA" id="ARBA00038319"/>
    </source>
</evidence>
<evidence type="ECO:0000313" key="19">
    <source>
        <dbReference type="Proteomes" id="UP000219974"/>
    </source>
</evidence>
<proteinExistence type="inferred from homology"/>
<dbReference type="Proteomes" id="UP000220214">
    <property type="component" value="Chromosome 14"/>
</dbReference>
<dbReference type="OrthoDB" id="10258956at2759"/>
<dbReference type="OMA" id="CLTAGEQ"/>
<feature type="compositionally biased region" description="Polar residues" evidence="11">
    <location>
        <begin position="170"/>
        <end position="181"/>
    </location>
</feature>
<keyword evidence="6" id="KW-0206">Cytoskeleton</keyword>
<dbReference type="Proteomes" id="UP000516480">
    <property type="component" value="Chromosome 14"/>
</dbReference>
<keyword evidence="7" id="KW-0966">Cell projection</keyword>
<evidence type="ECO:0000313" key="16">
    <source>
        <dbReference type="EMBL" id="SCO64245.1"/>
    </source>
</evidence>
<keyword evidence="5" id="KW-0969">Cilium</keyword>
<dbReference type="GO" id="GO:0044458">
    <property type="term" value="P:motile cilium assembly"/>
    <property type="evidence" value="ECO:0007669"/>
    <property type="project" value="TreeGrafter"/>
</dbReference>
<reference evidence="12 17" key="1">
    <citation type="submission" date="2016-02" db="EMBL/GenBank/DDBJ databases">
        <authorList>
            <consortium name="Pathogen Informatics"/>
        </authorList>
    </citation>
    <scope>NUCLEOTIDE SEQUENCE [LARGE SCALE GENOMIC DNA]</scope>
    <source>
        <strain evidence="12 17">K173</strain>
        <strain evidence="13 21">NK65 ny</strain>
        <strain evidence="14 20">NK65e</strain>
        <strain evidence="16 18">SP11 Antwerpcl1</strain>
        <strain evidence="15 19">SP11 RLL</strain>
    </source>
</reference>
<dbReference type="InterPro" id="IPR055316">
    <property type="entry name" value="RSP9"/>
</dbReference>
<dbReference type="EMBL" id="LT608262">
    <property type="protein sequence ID" value="SCO64245.1"/>
    <property type="molecule type" value="Genomic_DNA"/>
</dbReference>
<comment type="subcellular location">
    <subcellularLocation>
        <location evidence="8">Cell projection</location>
        <location evidence="8">Kinocilium</location>
    </subcellularLocation>
    <subcellularLocation>
        <location evidence="1">Cytoplasm</location>
        <location evidence="1">Cytoskeleton</location>
        <location evidence="1">Flagellum axoneme</location>
    </subcellularLocation>
</comment>
<feature type="region of interest" description="Disordered" evidence="11">
    <location>
        <begin position="117"/>
        <end position="214"/>
    </location>
</feature>
<dbReference type="AlphaFoldDB" id="A0A113T1Z1"/>
<evidence type="ECO:0000256" key="5">
    <source>
        <dbReference type="ARBA" id="ARBA00023069"/>
    </source>
</evidence>
<evidence type="ECO:0000256" key="10">
    <source>
        <dbReference type="ARBA" id="ARBA00041080"/>
    </source>
</evidence>
<evidence type="ECO:0000256" key="1">
    <source>
        <dbReference type="ARBA" id="ARBA00004611"/>
    </source>
</evidence>
<comment type="similarity">
    <text evidence="9">Belongs to the flagellar radial spoke RSP9 family.</text>
</comment>
<evidence type="ECO:0000313" key="20">
    <source>
        <dbReference type="Proteomes" id="UP000220214"/>
    </source>
</evidence>